<keyword evidence="3" id="KW-0067">ATP-binding</keyword>
<proteinExistence type="predicted"/>
<protein>
    <submittedName>
        <fullName evidence="3">ATP-binding protein</fullName>
    </submittedName>
</protein>
<evidence type="ECO:0000259" key="2">
    <source>
        <dbReference type="Pfam" id="PF13191"/>
    </source>
</evidence>
<dbReference type="Gene3D" id="3.40.50.300">
    <property type="entry name" value="P-loop containing nucleotide triphosphate hydrolases"/>
    <property type="match status" value="1"/>
</dbReference>
<evidence type="ECO:0000313" key="3">
    <source>
        <dbReference type="EMBL" id="TLS67292.1"/>
    </source>
</evidence>
<dbReference type="PANTHER" id="PTHR34301">
    <property type="entry name" value="DNA-BINDING PROTEIN-RELATED"/>
    <property type="match status" value="1"/>
</dbReference>
<keyword evidence="3" id="KW-0547">Nucleotide-binding</keyword>
<gene>
    <name evidence="3" type="ORF">FEF65_07620</name>
</gene>
<name>A0A5R9GT80_9PROT</name>
<comment type="caution">
    <text evidence="3">The sequence shown here is derived from an EMBL/GenBank/DDBJ whole genome shotgun (WGS) entry which is preliminary data.</text>
</comment>
<dbReference type="GO" id="GO:0005524">
    <property type="term" value="F:ATP binding"/>
    <property type="evidence" value="ECO:0007669"/>
    <property type="project" value="UniProtKB-KW"/>
</dbReference>
<sequence length="399" mass="43755">MDPIKNPFSPGAGSPPPELVGRDGVLEQARILLGRVKQKRSEKSILLTGLRGVGKTVLLNEMERMAGDAGYRTILIEAHEDKSLGILLAPHLRRLLFDINRMAGAGDKVRRGLAVLKSFVGAIKVTVGDIELGLDIDPEQGSADSGDLEVDLPSLFIAVAEAAADRGVCVAILIDEIQYFKQKELSALIMAMHKMQQRQLPLVLLAAGLPILPGLAGESKSYAERLFSFPDIGAFSEHDASRALQEPVETEGVRFSEDALKEIFRLTRGYPYFLQEWGYQAWNRAVASPIEFSVIQGASEIVIGRLDLNFFRVRFDRLTPTEKTFLRAMSELGPDPQRTSDIADALGLKISSIGPTRANLINKGMIYSPSYGELAFTVPLFDEFMRRAMPVFPDGGLQG</sequence>
<feature type="region of interest" description="Disordered" evidence="1">
    <location>
        <begin position="1"/>
        <end position="20"/>
    </location>
</feature>
<evidence type="ECO:0000256" key="1">
    <source>
        <dbReference type="SAM" id="MobiDB-lite"/>
    </source>
</evidence>
<organism evidence="3 4">
    <name type="scientific">Mariprofundus erugo</name>
    <dbReference type="NCBI Taxonomy" id="2528639"/>
    <lineage>
        <taxon>Bacteria</taxon>
        <taxon>Pseudomonadati</taxon>
        <taxon>Pseudomonadota</taxon>
        <taxon>Candidatius Mariprofundia</taxon>
        <taxon>Mariprofundales</taxon>
        <taxon>Mariprofundaceae</taxon>
        <taxon>Mariprofundus</taxon>
    </lineage>
</organism>
<accession>A0A5R9GT80</accession>
<dbReference type="Pfam" id="PF13191">
    <property type="entry name" value="AAA_16"/>
    <property type="match status" value="1"/>
</dbReference>
<dbReference type="AlphaFoldDB" id="A0A5R9GT80"/>
<dbReference type="InterPro" id="IPR027417">
    <property type="entry name" value="P-loop_NTPase"/>
</dbReference>
<dbReference type="PANTHER" id="PTHR34301:SF8">
    <property type="entry name" value="ATPASE DOMAIN-CONTAINING PROTEIN"/>
    <property type="match status" value="1"/>
</dbReference>
<dbReference type="EMBL" id="VBRY01000006">
    <property type="protein sequence ID" value="TLS67292.1"/>
    <property type="molecule type" value="Genomic_DNA"/>
</dbReference>
<feature type="domain" description="Orc1-like AAA ATPase" evidence="2">
    <location>
        <begin position="18"/>
        <end position="204"/>
    </location>
</feature>
<reference evidence="3 4" key="1">
    <citation type="journal article" date="2019" name="Appl. Environ. Microbiol.">
        <title>Environmental Evidence and Genomic Insight of Iron-oxidizing Bacteria Preference Towards More Corrosion Resistant Stainless Steel at Higher Salinities.</title>
        <authorList>
            <person name="Garrison C.E."/>
            <person name="Price K.A."/>
            <person name="Field E.K."/>
        </authorList>
    </citation>
    <scope>NUCLEOTIDE SEQUENCE [LARGE SCALE GENOMIC DNA]</scope>
    <source>
        <strain evidence="3 4">P3</strain>
    </source>
</reference>
<evidence type="ECO:0000313" key="4">
    <source>
        <dbReference type="Proteomes" id="UP000306585"/>
    </source>
</evidence>
<dbReference type="SUPFAM" id="SSF52540">
    <property type="entry name" value="P-loop containing nucleoside triphosphate hydrolases"/>
    <property type="match status" value="1"/>
</dbReference>
<keyword evidence="4" id="KW-1185">Reference proteome</keyword>
<dbReference type="Proteomes" id="UP000306585">
    <property type="component" value="Unassembled WGS sequence"/>
</dbReference>
<dbReference type="RefSeq" id="WP_138239208.1">
    <property type="nucleotide sequence ID" value="NZ_VBRY01000006.1"/>
</dbReference>
<dbReference type="InterPro" id="IPR041664">
    <property type="entry name" value="AAA_16"/>
</dbReference>